<comment type="caution">
    <text evidence="4">The sequence shown here is derived from an EMBL/GenBank/DDBJ whole genome shotgun (WGS) entry which is preliminary data.</text>
</comment>
<dbReference type="EMBL" id="MVHZ01000005">
    <property type="protein sequence ID" value="ORB02112.1"/>
    <property type="molecule type" value="Genomic_DNA"/>
</dbReference>
<dbReference type="InterPro" id="IPR001647">
    <property type="entry name" value="HTH_TetR"/>
</dbReference>
<accession>A0A7I7R146</accession>
<evidence type="ECO:0000313" key="4">
    <source>
        <dbReference type="EMBL" id="ORB02112.1"/>
    </source>
</evidence>
<dbReference type="GO" id="GO:0003700">
    <property type="term" value="F:DNA-binding transcription factor activity"/>
    <property type="evidence" value="ECO:0007669"/>
    <property type="project" value="TreeGrafter"/>
</dbReference>
<protein>
    <submittedName>
        <fullName evidence="4">Uncharacterized protein</fullName>
    </submittedName>
</protein>
<dbReference type="GO" id="GO:0000976">
    <property type="term" value="F:transcription cis-regulatory region binding"/>
    <property type="evidence" value="ECO:0007669"/>
    <property type="project" value="TreeGrafter"/>
</dbReference>
<dbReference type="Proteomes" id="UP000192320">
    <property type="component" value="Unassembled WGS sequence"/>
</dbReference>
<dbReference type="PROSITE" id="PS50977">
    <property type="entry name" value="HTH_TETR_2"/>
    <property type="match status" value="1"/>
</dbReference>
<reference evidence="4 5" key="1">
    <citation type="submission" date="2017-02" db="EMBL/GenBank/DDBJ databases">
        <title>The new phylogeny of genus Mycobacterium.</title>
        <authorList>
            <person name="Tortoli E."/>
            <person name="Trovato A."/>
            <person name="Cirillo D.M."/>
        </authorList>
    </citation>
    <scope>NUCLEOTIDE SEQUENCE [LARGE SCALE GENOMIC DNA]</scope>
    <source>
        <strain evidence="4 5">DSM 45633</strain>
    </source>
</reference>
<evidence type="ECO:0000256" key="2">
    <source>
        <dbReference type="ARBA" id="ARBA00023125"/>
    </source>
</evidence>
<keyword evidence="2" id="KW-0238">DNA-binding</keyword>
<dbReference type="AlphaFoldDB" id="A0A7I7R146"/>
<evidence type="ECO:0000256" key="1">
    <source>
        <dbReference type="ARBA" id="ARBA00023015"/>
    </source>
</evidence>
<dbReference type="InterPro" id="IPR050109">
    <property type="entry name" value="HTH-type_TetR-like_transc_reg"/>
</dbReference>
<keyword evidence="3" id="KW-0804">Transcription</keyword>
<name>A0A7I7R146_9MYCO</name>
<keyword evidence="1" id="KW-0805">Transcription regulation</keyword>
<sequence length="210" mass="22346">MPSPAGEAKKRARLSPDQRRDHLIRTAIAMFAEDGVAATSVLRLTQAAGVSNGIFYHYFSNKQELEEAVAAVVLGDHVARLAEVQRTGSYSARIAIGAVGTMRAIAANRELGAIMTQYLEQHHDAARRSSVQIDDDVRAGVHAGEFDIISPRHLVVDILVAVLAVGAREVLAGADPDDTGEAIAVAHLRLLGVARRRADGIAARARAMSA</sequence>
<proteinExistence type="predicted"/>
<dbReference type="Gene3D" id="1.10.357.10">
    <property type="entry name" value="Tetracycline Repressor, domain 2"/>
    <property type="match status" value="1"/>
</dbReference>
<dbReference type="InterPro" id="IPR023772">
    <property type="entry name" value="DNA-bd_HTH_TetR-type_CS"/>
</dbReference>
<dbReference type="InterPro" id="IPR009057">
    <property type="entry name" value="Homeodomain-like_sf"/>
</dbReference>
<keyword evidence="5" id="KW-1185">Reference proteome</keyword>
<evidence type="ECO:0000313" key="5">
    <source>
        <dbReference type="Proteomes" id="UP000192320"/>
    </source>
</evidence>
<dbReference type="PROSITE" id="PS01081">
    <property type="entry name" value="HTH_TETR_1"/>
    <property type="match status" value="1"/>
</dbReference>
<organism evidence="4 5">
    <name type="scientific">Mycolicibacter minnesotensis</name>
    <dbReference type="NCBI Taxonomy" id="1118379"/>
    <lineage>
        <taxon>Bacteria</taxon>
        <taxon>Bacillati</taxon>
        <taxon>Actinomycetota</taxon>
        <taxon>Actinomycetes</taxon>
        <taxon>Mycobacteriales</taxon>
        <taxon>Mycobacteriaceae</taxon>
        <taxon>Mycolicibacter</taxon>
    </lineage>
</organism>
<dbReference type="PANTHER" id="PTHR30055">
    <property type="entry name" value="HTH-TYPE TRANSCRIPTIONAL REGULATOR RUTR"/>
    <property type="match status" value="1"/>
</dbReference>
<dbReference type="RefSeq" id="WP_083024339.1">
    <property type="nucleotide sequence ID" value="NZ_AP022589.1"/>
</dbReference>
<dbReference type="PRINTS" id="PR00455">
    <property type="entry name" value="HTHTETR"/>
</dbReference>
<gene>
    <name evidence="4" type="ORF">BST33_07270</name>
</gene>
<dbReference type="Pfam" id="PF00440">
    <property type="entry name" value="TetR_N"/>
    <property type="match status" value="1"/>
</dbReference>
<dbReference type="PANTHER" id="PTHR30055:SF234">
    <property type="entry name" value="HTH-TYPE TRANSCRIPTIONAL REGULATOR BETI"/>
    <property type="match status" value="1"/>
</dbReference>
<dbReference type="OrthoDB" id="4541465at2"/>
<dbReference type="SUPFAM" id="SSF46689">
    <property type="entry name" value="Homeodomain-like"/>
    <property type="match status" value="1"/>
</dbReference>
<evidence type="ECO:0000256" key="3">
    <source>
        <dbReference type="ARBA" id="ARBA00023163"/>
    </source>
</evidence>